<evidence type="ECO:0000256" key="5">
    <source>
        <dbReference type="ARBA" id="ARBA00022989"/>
    </source>
</evidence>
<keyword evidence="4 8" id="KW-0812">Transmembrane</keyword>
<comment type="similarity">
    <text evidence="2">Belongs to the SLC35F solute transporter family.</text>
</comment>
<evidence type="ECO:0000256" key="6">
    <source>
        <dbReference type="ARBA" id="ARBA00023136"/>
    </source>
</evidence>
<dbReference type="PANTHER" id="PTHR14233">
    <property type="entry name" value="DUF914-RELATED"/>
    <property type="match status" value="1"/>
</dbReference>
<dbReference type="SUPFAM" id="SSF103481">
    <property type="entry name" value="Multidrug resistance efflux transporter EmrE"/>
    <property type="match status" value="1"/>
</dbReference>
<evidence type="ECO:0000256" key="3">
    <source>
        <dbReference type="ARBA" id="ARBA00022448"/>
    </source>
</evidence>
<dbReference type="EMBL" id="UZAF01021775">
    <property type="protein sequence ID" value="VDO80869.1"/>
    <property type="molecule type" value="Genomic_DNA"/>
</dbReference>
<evidence type="ECO:0000313" key="9">
    <source>
        <dbReference type="EMBL" id="VDO80869.1"/>
    </source>
</evidence>
<keyword evidence="5 8" id="KW-1133">Transmembrane helix</keyword>
<dbReference type="OrthoDB" id="429955at2759"/>
<dbReference type="Pfam" id="PF06027">
    <property type="entry name" value="SLC35F"/>
    <property type="match status" value="1"/>
</dbReference>
<comment type="subcellular location">
    <subcellularLocation>
        <location evidence="1">Membrane</location>
        <topology evidence="1">Multi-pass membrane protein</topology>
    </subcellularLocation>
</comment>
<reference evidence="9 10" key="1">
    <citation type="submission" date="2018-11" db="EMBL/GenBank/DDBJ databases">
        <authorList>
            <consortium name="Pathogen Informatics"/>
        </authorList>
    </citation>
    <scope>NUCLEOTIDE SEQUENCE [LARGE SCALE GENOMIC DNA]</scope>
    <source>
        <strain evidence="9 10">MHpl1</strain>
    </source>
</reference>
<sequence length="212" mass="23396">MISIARNTSFPFPPNSIFKDLTNLLIDFHFSRTFRSIALGQVLSLCLCGTGISSQLLSNRGVNAPAAQSFTNYFLLCFVYCTALSCKTGDEGLLGVMRRRGLQYFVLALIDVEANYMIVYAYQFTNLTSVQLLDCSTIPMVLLLSWLFLSVRYLISHIIGVCICLVGIACLIWADILDGKGSIGGDSKLILSSKCIPGSLLWGLRNRNKNKN</sequence>
<name>A0A3P7YU58_HAEPC</name>
<feature type="transmembrane region" description="Helical" evidence="8">
    <location>
        <begin position="128"/>
        <end position="149"/>
    </location>
</feature>
<dbReference type="AlphaFoldDB" id="A0A3P7YU58"/>
<comment type="function">
    <text evidence="7">Putative solute transporter.</text>
</comment>
<organism evidence="9 10">
    <name type="scientific">Haemonchus placei</name>
    <name type="common">Barber's pole worm</name>
    <dbReference type="NCBI Taxonomy" id="6290"/>
    <lineage>
        <taxon>Eukaryota</taxon>
        <taxon>Metazoa</taxon>
        <taxon>Ecdysozoa</taxon>
        <taxon>Nematoda</taxon>
        <taxon>Chromadorea</taxon>
        <taxon>Rhabditida</taxon>
        <taxon>Rhabditina</taxon>
        <taxon>Rhabditomorpha</taxon>
        <taxon>Strongyloidea</taxon>
        <taxon>Trichostrongylidae</taxon>
        <taxon>Haemonchus</taxon>
    </lineage>
</organism>
<feature type="transmembrane region" description="Helical" evidence="8">
    <location>
        <begin position="154"/>
        <end position="174"/>
    </location>
</feature>
<evidence type="ECO:0000256" key="2">
    <source>
        <dbReference type="ARBA" id="ARBA00007863"/>
    </source>
</evidence>
<evidence type="ECO:0000256" key="4">
    <source>
        <dbReference type="ARBA" id="ARBA00022692"/>
    </source>
</evidence>
<keyword evidence="6 8" id="KW-0472">Membrane</keyword>
<dbReference type="Proteomes" id="UP000268014">
    <property type="component" value="Unassembled WGS sequence"/>
</dbReference>
<accession>A0A3P7YU58</accession>
<dbReference type="InterPro" id="IPR037185">
    <property type="entry name" value="EmrE-like"/>
</dbReference>
<proteinExistence type="inferred from homology"/>
<keyword evidence="10" id="KW-1185">Reference proteome</keyword>
<dbReference type="InterPro" id="IPR009262">
    <property type="entry name" value="SLC35_F1/F2/F6"/>
</dbReference>
<dbReference type="GO" id="GO:0022857">
    <property type="term" value="F:transmembrane transporter activity"/>
    <property type="evidence" value="ECO:0007669"/>
    <property type="project" value="InterPro"/>
</dbReference>
<gene>
    <name evidence="9" type="ORF">HPLM_LOCUS20009</name>
</gene>
<dbReference type="GO" id="GO:0016020">
    <property type="term" value="C:membrane"/>
    <property type="evidence" value="ECO:0007669"/>
    <property type="project" value="UniProtKB-SubCell"/>
</dbReference>
<keyword evidence="3" id="KW-0813">Transport</keyword>
<dbReference type="InterPro" id="IPR052221">
    <property type="entry name" value="SLC35F_Transporter"/>
</dbReference>
<dbReference type="PANTHER" id="PTHR14233:SF4">
    <property type="entry name" value="SOLUTE CARRIER FAMILY 35 MEMBER F2"/>
    <property type="match status" value="1"/>
</dbReference>
<feature type="transmembrane region" description="Helical" evidence="8">
    <location>
        <begin position="101"/>
        <end position="122"/>
    </location>
</feature>
<protein>
    <submittedName>
        <fullName evidence="9">Uncharacterized protein</fullName>
    </submittedName>
</protein>
<dbReference type="STRING" id="6290.A0A3P7YU58"/>
<evidence type="ECO:0000256" key="1">
    <source>
        <dbReference type="ARBA" id="ARBA00004141"/>
    </source>
</evidence>
<evidence type="ECO:0000256" key="7">
    <source>
        <dbReference type="ARBA" id="ARBA00037727"/>
    </source>
</evidence>
<evidence type="ECO:0000313" key="10">
    <source>
        <dbReference type="Proteomes" id="UP000268014"/>
    </source>
</evidence>
<evidence type="ECO:0000256" key="8">
    <source>
        <dbReference type="SAM" id="Phobius"/>
    </source>
</evidence>